<dbReference type="OrthoDB" id="3232941at2759"/>
<dbReference type="HOGENOM" id="CLU_006344_12_2_1"/>
<reference evidence="2 3" key="1">
    <citation type="submission" date="2014-04" db="EMBL/GenBank/DDBJ databases">
        <title>Evolutionary Origins and Diversification of the Mycorrhizal Mutualists.</title>
        <authorList>
            <consortium name="DOE Joint Genome Institute"/>
            <consortium name="Mycorrhizal Genomics Consortium"/>
            <person name="Kohler A."/>
            <person name="Kuo A."/>
            <person name="Nagy L.G."/>
            <person name="Floudas D."/>
            <person name="Copeland A."/>
            <person name="Barry K.W."/>
            <person name="Cichocki N."/>
            <person name="Veneault-Fourrey C."/>
            <person name="LaButti K."/>
            <person name="Lindquist E.A."/>
            <person name="Lipzen A."/>
            <person name="Lundell T."/>
            <person name="Morin E."/>
            <person name="Murat C."/>
            <person name="Riley R."/>
            <person name="Ohm R."/>
            <person name="Sun H."/>
            <person name="Tunlid A."/>
            <person name="Henrissat B."/>
            <person name="Grigoriev I.V."/>
            <person name="Hibbett D.S."/>
            <person name="Martin F."/>
        </authorList>
    </citation>
    <scope>NUCLEOTIDE SEQUENCE [LARGE SCALE GENOMIC DNA]</scope>
    <source>
        <strain evidence="2 3">MD-312</strain>
    </source>
</reference>
<sequence>MSSVIKTAHQQATSEPNFHTLCMNQDVSGGIPRLFWEGFPFCDIHHVTTPNVLHQLYQGIFKHIVSWSLPPCYGVWHFKNGWSMLEQIGGKERKHMAWILLGCLIGKVPCGVVLAFRALLDFIYLAQYSLHDDVTLRYMEDTLKEFHKHKDVLINLSIHNDLDIPKIHSLHHYINSIYLYGMMDNYNTEMFEHFHIDFCKEGRRVSN</sequence>
<dbReference type="Pfam" id="PF18759">
    <property type="entry name" value="Plavaka"/>
    <property type="match status" value="1"/>
</dbReference>
<keyword evidence="3" id="KW-1185">Reference proteome</keyword>
<evidence type="ECO:0000256" key="1">
    <source>
        <dbReference type="SAM" id="Phobius"/>
    </source>
</evidence>
<keyword evidence="1" id="KW-1133">Transmembrane helix</keyword>
<dbReference type="Proteomes" id="UP000053820">
    <property type="component" value="Unassembled WGS sequence"/>
</dbReference>
<protein>
    <submittedName>
        <fullName evidence="2">Uncharacterized protein</fullName>
    </submittedName>
</protein>
<accession>A0A0C9W901</accession>
<proteinExistence type="predicted"/>
<dbReference type="AlphaFoldDB" id="A0A0C9W901"/>
<keyword evidence="1" id="KW-0472">Membrane</keyword>
<name>A0A0C9W901_9AGAM</name>
<dbReference type="EMBL" id="KN839893">
    <property type="protein sequence ID" value="KIJ59247.1"/>
    <property type="molecule type" value="Genomic_DNA"/>
</dbReference>
<feature type="transmembrane region" description="Helical" evidence="1">
    <location>
        <begin position="97"/>
        <end position="120"/>
    </location>
</feature>
<evidence type="ECO:0000313" key="2">
    <source>
        <dbReference type="EMBL" id="KIJ59247.1"/>
    </source>
</evidence>
<gene>
    <name evidence="2" type="ORF">HYDPIDRAFT_177905</name>
</gene>
<keyword evidence="1" id="KW-0812">Transmembrane</keyword>
<dbReference type="InterPro" id="IPR041078">
    <property type="entry name" value="Plavaka"/>
</dbReference>
<evidence type="ECO:0000313" key="3">
    <source>
        <dbReference type="Proteomes" id="UP000053820"/>
    </source>
</evidence>
<organism evidence="2 3">
    <name type="scientific">Hydnomerulius pinastri MD-312</name>
    <dbReference type="NCBI Taxonomy" id="994086"/>
    <lineage>
        <taxon>Eukaryota</taxon>
        <taxon>Fungi</taxon>
        <taxon>Dikarya</taxon>
        <taxon>Basidiomycota</taxon>
        <taxon>Agaricomycotina</taxon>
        <taxon>Agaricomycetes</taxon>
        <taxon>Agaricomycetidae</taxon>
        <taxon>Boletales</taxon>
        <taxon>Boletales incertae sedis</taxon>
        <taxon>Leucogyrophana</taxon>
    </lineage>
</organism>